<dbReference type="STRING" id="930090.W6YL49"/>
<dbReference type="eggNOG" id="ENOG502S40X">
    <property type="taxonomic scope" value="Eukaryota"/>
</dbReference>
<name>W6YL49_COCMI</name>
<dbReference type="EMBL" id="KI964221">
    <property type="protein sequence ID" value="EUC39922.1"/>
    <property type="molecule type" value="Genomic_DNA"/>
</dbReference>
<dbReference type="PANTHER" id="PTHR34883">
    <property type="entry name" value="SERINE-RICH PROTEIN, PUTATIVE-RELATED-RELATED"/>
    <property type="match status" value="1"/>
</dbReference>
<dbReference type="SUPFAM" id="SSF49503">
    <property type="entry name" value="Cupredoxins"/>
    <property type="match status" value="1"/>
</dbReference>
<reference evidence="1 2" key="1">
    <citation type="journal article" date="2013" name="PLoS Genet.">
        <title>Comparative genome structure, secondary metabolite, and effector coding capacity across Cochliobolus pathogens.</title>
        <authorList>
            <person name="Condon B.J."/>
            <person name="Leng Y."/>
            <person name="Wu D."/>
            <person name="Bushley K.E."/>
            <person name="Ohm R.A."/>
            <person name="Otillar R."/>
            <person name="Martin J."/>
            <person name="Schackwitz W."/>
            <person name="Grimwood J."/>
            <person name="MohdZainudin N."/>
            <person name="Xue C."/>
            <person name="Wang R."/>
            <person name="Manning V.A."/>
            <person name="Dhillon B."/>
            <person name="Tu Z.J."/>
            <person name="Steffenson B.J."/>
            <person name="Salamov A."/>
            <person name="Sun H."/>
            <person name="Lowry S."/>
            <person name="LaButti K."/>
            <person name="Han J."/>
            <person name="Copeland A."/>
            <person name="Lindquist E."/>
            <person name="Barry K."/>
            <person name="Schmutz J."/>
            <person name="Baker S.E."/>
            <person name="Ciuffetti L.M."/>
            <person name="Grigoriev I.V."/>
            <person name="Zhong S."/>
            <person name="Turgeon B.G."/>
        </authorList>
    </citation>
    <scope>NUCLEOTIDE SEQUENCE [LARGE SCALE GENOMIC DNA]</scope>
    <source>
        <strain evidence="1 2">ATCC 44560</strain>
    </source>
</reference>
<evidence type="ECO:0000313" key="1">
    <source>
        <dbReference type="EMBL" id="EUC39922.1"/>
    </source>
</evidence>
<dbReference type="KEGG" id="bor:COCMIDRAFT_78906"/>
<gene>
    <name evidence="1" type="ORF">COCMIDRAFT_78906</name>
</gene>
<protein>
    <recommendedName>
        <fullName evidence="3">Phytocyanin domain-containing protein</fullName>
    </recommendedName>
</protein>
<dbReference type="Proteomes" id="UP000054032">
    <property type="component" value="Unassembled WGS sequence"/>
</dbReference>
<dbReference type="PANTHER" id="PTHR34883:SF16">
    <property type="entry name" value="RICH PROTEIN, PUTATIVE-RELATED"/>
    <property type="match status" value="1"/>
</dbReference>
<dbReference type="InterPro" id="IPR052953">
    <property type="entry name" value="Ser-rich/MCO-related"/>
</dbReference>
<dbReference type="HOGENOM" id="CLU_115015_0_0_1"/>
<dbReference type="InterPro" id="IPR008972">
    <property type="entry name" value="Cupredoxin"/>
</dbReference>
<keyword evidence="2" id="KW-1185">Reference proteome</keyword>
<organism evidence="1 2">
    <name type="scientific">Bipolaris oryzae ATCC 44560</name>
    <dbReference type="NCBI Taxonomy" id="930090"/>
    <lineage>
        <taxon>Eukaryota</taxon>
        <taxon>Fungi</taxon>
        <taxon>Dikarya</taxon>
        <taxon>Ascomycota</taxon>
        <taxon>Pezizomycotina</taxon>
        <taxon>Dothideomycetes</taxon>
        <taxon>Pleosporomycetidae</taxon>
        <taxon>Pleosporales</taxon>
        <taxon>Pleosporineae</taxon>
        <taxon>Pleosporaceae</taxon>
        <taxon>Bipolaris</taxon>
    </lineage>
</organism>
<sequence>MHWSTGTTTHPKISQPTSTIIVGDKGKLVFSPSSLNASIGTTIAFNFLALNHTLTQSQLQDPCRNASGFDSGFNQFNPTNISGRFVVEYTVTSDEPQWFFCAQTARLAHCQAGMVFSLNPRGLHAQFVSNAMEKIPSTTSSHEHACSLPISSTAP</sequence>
<evidence type="ECO:0008006" key="3">
    <source>
        <dbReference type="Google" id="ProtNLM"/>
    </source>
</evidence>
<proteinExistence type="predicted"/>
<dbReference type="Gene3D" id="2.60.40.420">
    <property type="entry name" value="Cupredoxins - blue copper proteins"/>
    <property type="match status" value="1"/>
</dbReference>
<dbReference type="GeneID" id="19125425"/>
<dbReference type="RefSeq" id="XP_007693549.1">
    <property type="nucleotide sequence ID" value="XM_007695359.1"/>
</dbReference>
<feature type="non-terminal residue" evidence="1">
    <location>
        <position position="155"/>
    </location>
</feature>
<dbReference type="OrthoDB" id="2331100at2759"/>
<evidence type="ECO:0000313" key="2">
    <source>
        <dbReference type="Proteomes" id="UP000054032"/>
    </source>
</evidence>
<dbReference type="AlphaFoldDB" id="W6YL49"/>
<accession>W6YL49</accession>
<dbReference type="CDD" id="cd00920">
    <property type="entry name" value="Cupredoxin"/>
    <property type="match status" value="1"/>
</dbReference>